<protein>
    <submittedName>
        <fullName evidence="2">N-acetylmuramoyl-L-alanine amidase-like domain-containing protein</fullName>
    </submittedName>
</protein>
<keyword evidence="1" id="KW-0732">Signal</keyword>
<dbReference type="Pfam" id="PF07313">
    <property type="entry name" value="AmiA-like"/>
    <property type="match status" value="1"/>
</dbReference>
<dbReference type="Gene3D" id="2.30.260.10">
    <property type="entry name" value="putative xylanase like domain"/>
    <property type="match status" value="1"/>
</dbReference>
<reference evidence="3" key="1">
    <citation type="journal article" date="2019" name="Int. J. Syst. Evol. Microbiol.">
        <title>The Global Catalogue of Microorganisms (GCM) 10K type strain sequencing project: providing services to taxonomists for standard genome sequencing and annotation.</title>
        <authorList>
            <consortium name="The Broad Institute Genomics Platform"/>
            <consortium name="The Broad Institute Genome Sequencing Center for Infectious Disease"/>
            <person name="Wu L."/>
            <person name="Ma J."/>
        </authorList>
    </citation>
    <scope>NUCLEOTIDE SEQUENCE [LARGE SCALE GENOMIC DNA]</scope>
    <source>
        <strain evidence="3">KCTC 52344</strain>
    </source>
</reference>
<accession>A0ABW5J6E2</accession>
<keyword evidence="3" id="KW-1185">Reference proteome</keyword>
<proteinExistence type="predicted"/>
<dbReference type="SUPFAM" id="SSF54001">
    <property type="entry name" value="Cysteine proteinases"/>
    <property type="match status" value="1"/>
</dbReference>
<dbReference type="Gene3D" id="1.10.3670.10">
    <property type="entry name" value="Putative xylanase like domain"/>
    <property type="match status" value="1"/>
</dbReference>
<evidence type="ECO:0000313" key="3">
    <source>
        <dbReference type="Proteomes" id="UP001597510"/>
    </source>
</evidence>
<feature type="signal peptide" evidence="1">
    <location>
        <begin position="1"/>
        <end position="21"/>
    </location>
</feature>
<sequence>MLSLKYRYTALLILLVNLALAQSADEMVFKQKMSLPKGETSSQTALTIAQSFLGQPYKAGTLDAPSKEQLVCNLKDFDCWTFVETVSAMTVTKNSAKPNFSAFLNNLKKLRYREGQINGYASRLHYFKEWAIRAEENKIVQDMTEMIGGVPADKEINFMTRHRDLYPHLQSNETFAAVEKYEDYLNKYDFYYIPKANVRKIESQIQDGDIIAITSNIDGLDFNHEGFAIRKNGRIHLLHASQEMKKIIISTEPLVDYLNRFKKHSGIAVVRLL</sequence>
<evidence type="ECO:0000256" key="1">
    <source>
        <dbReference type="SAM" id="SignalP"/>
    </source>
</evidence>
<gene>
    <name evidence="2" type="ORF">ACFSR2_10015</name>
</gene>
<feature type="chain" id="PRO_5046715715" evidence="1">
    <location>
        <begin position="22"/>
        <end position="273"/>
    </location>
</feature>
<dbReference type="InterPro" id="IPR038765">
    <property type="entry name" value="Papain-like_cys_pep_sf"/>
</dbReference>
<dbReference type="EMBL" id="JBHULC010000009">
    <property type="protein sequence ID" value="MFD2521220.1"/>
    <property type="molecule type" value="Genomic_DNA"/>
</dbReference>
<dbReference type="Proteomes" id="UP001597510">
    <property type="component" value="Unassembled WGS sequence"/>
</dbReference>
<dbReference type="RefSeq" id="WP_340237258.1">
    <property type="nucleotide sequence ID" value="NZ_JBBEWC010000007.1"/>
</dbReference>
<organism evidence="2 3">
    <name type="scientific">Emticicia soli</name>
    <dbReference type="NCBI Taxonomy" id="2027878"/>
    <lineage>
        <taxon>Bacteria</taxon>
        <taxon>Pseudomonadati</taxon>
        <taxon>Bacteroidota</taxon>
        <taxon>Cytophagia</taxon>
        <taxon>Cytophagales</taxon>
        <taxon>Leadbetterellaceae</taxon>
        <taxon>Emticicia</taxon>
    </lineage>
</organism>
<comment type="caution">
    <text evidence="2">The sequence shown here is derived from an EMBL/GenBank/DDBJ whole genome shotgun (WGS) entry which is preliminary data.</text>
</comment>
<name>A0ABW5J6E2_9BACT</name>
<dbReference type="InterPro" id="IPR010846">
    <property type="entry name" value="AmiA-like"/>
</dbReference>
<evidence type="ECO:0000313" key="2">
    <source>
        <dbReference type="EMBL" id="MFD2521220.1"/>
    </source>
</evidence>